<gene>
    <name evidence="1" type="ORF">ANN_07716</name>
</gene>
<comment type="caution">
    <text evidence="1">The sequence shown here is derived from an EMBL/GenBank/DDBJ whole genome shotgun (WGS) entry which is preliminary data.</text>
</comment>
<evidence type="ECO:0000313" key="1">
    <source>
        <dbReference type="EMBL" id="KAJ4439589.1"/>
    </source>
</evidence>
<protein>
    <submittedName>
        <fullName evidence="1">Uncharacterized protein</fullName>
    </submittedName>
</protein>
<dbReference type="EMBL" id="JAJSOF020000017">
    <property type="protein sequence ID" value="KAJ4439589.1"/>
    <property type="molecule type" value="Genomic_DNA"/>
</dbReference>
<sequence length="110" mass="12354">MVSVDLLRKMDDCKTVTISAADIDRLNKSKIKKGSRKININKWKDVYGVDLAFHGNGFHHQHLLESCLMNKIECTVHLTLPLFVINGLGFTSLAVRSESRAGRRGLRHPA</sequence>
<reference evidence="1 2" key="1">
    <citation type="journal article" date="2022" name="Allergy">
        <title>Genome assembly and annotation of Periplaneta americana reveal a comprehensive cockroach allergen profile.</title>
        <authorList>
            <person name="Wang L."/>
            <person name="Xiong Q."/>
            <person name="Saelim N."/>
            <person name="Wang L."/>
            <person name="Nong W."/>
            <person name="Wan A.T."/>
            <person name="Shi M."/>
            <person name="Liu X."/>
            <person name="Cao Q."/>
            <person name="Hui J.H.L."/>
            <person name="Sookrung N."/>
            <person name="Leung T.F."/>
            <person name="Tungtrongchitr A."/>
            <person name="Tsui S.K.W."/>
        </authorList>
    </citation>
    <scope>NUCLEOTIDE SEQUENCE [LARGE SCALE GENOMIC DNA]</scope>
    <source>
        <strain evidence="1">PWHHKU_190912</strain>
    </source>
</reference>
<accession>A0ABQ8SZG1</accession>
<keyword evidence="2" id="KW-1185">Reference proteome</keyword>
<name>A0ABQ8SZG1_PERAM</name>
<proteinExistence type="predicted"/>
<dbReference type="Proteomes" id="UP001148838">
    <property type="component" value="Unassembled WGS sequence"/>
</dbReference>
<organism evidence="1 2">
    <name type="scientific">Periplaneta americana</name>
    <name type="common">American cockroach</name>
    <name type="synonym">Blatta americana</name>
    <dbReference type="NCBI Taxonomy" id="6978"/>
    <lineage>
        <taxon>Eukaryota</taxon>
        <taxon>Metazoa</taxon>
        <taxon>Ecdysozoa</taxon>
        <taxon>Arthropoda</taxon>
        <taxon>Hexapoda</taxon>
        <taxon>Insecta</taxon>
        <taxon>Pterygota</taxon>
        <taxon>Neoptera</taxon>
        <taxon>Polyneoptera</taxon>
        <taxon>Dictyoptera</taxon>
        <taxon>Blattodea</taxon>
        <taxon>Blattoidea</taxon>
        <taxon>Blattidae</taxon>
        <taxon>Blattinae</taxon>
        <taxon>Periplaneta</taxon>
    </lineage>
</organism>
<evidence type="ECO:0000313" key="2">
    <source>
        <dbReference type="Proteomes" id="UP001148838"/>
    </source>
</evidence>